<keyword evidence="3" id="KW-1185">Reference proteome</keyword>
<dbReference type="AlphaFoldDB" id="A0A835HTU5"/>
<dbReference type="OrthoDB" id="851867at2759"/>
<evidence type="ECO:0000313" key="3">
    <source>
        <dbReference type="Proteomes" id="UP000631114"/>
    </source>
</evidence>
<dbReference type="Gene3D" id="3.60.10.10">
    <property type="entry name" value="Endonuclease/exonuclease/phosphatase"/>
    <property type="match status" value="1"/>
</dbReference>
<accession>A0A835HTU5</accession>
<dbReference type="InterPro" id="IPR036691">
    <property type="entry name" value="Endo/exonu/phosph_ase_sf"/>
</dbReference>
<dbReference type="EMBL" id="JADFTS010000005">
    <property type="protein sequence ID" value="KAF9604307.1"/>
    <property type="molecule type" value="Genomic_DNA"/>
</dbReference>
<dbReference type="Proteomes" id="UP000631114">
    <property type="component" value="Unassembled WGS sequence"/>
</dbReference>
<name>A0A835HTU5_9MAGN</name>
<evidence type="ECO:0000313" key="2">
    <source>
        <dbReference type="EMBL" id="KAF9604307.1"/>
    </source>
</evidence>
<feature type="compositionally biased region" description="Basic and acidic residues" evidence="1">
    <location>
        <begin position="192"/>
        <end position="204"/>
    </location>
</feature>
<gene>
    <name evidence="2" type="ORF">IFM89_005633</name>
</gene>
<reference evidence="2 3" key="1">
    <citation type="submission" date="2020-10" db="EMBL/GenBank/DDBJ databases">
        <title>The Coptis chinensis genome and diversification of protoberbering-type alkaloids.</title>
        <authorList>
            <person name="Wang B."/>
            <person name="Shu S."/>
            <person name="Song C."/>
            <person name="Liu Y."/>
        </authorList>
    </citation>
    <scope>NUCLEOTIDE SEQUENCE [LARGE SCALE GENOMIC DNA]</scope>
    <source>
        <strain evidence="2">HL-2020</strain>
        <tissue evidence="2">Leaf</tissue>
    </source>
</reference>
<dbReference type="PANTHER" id="PTHR33710">
    <property type="entry name" value="BNAC02G09200D PROTEIN"/>
    <property type="match status" value="1"/>
</dbReference>
<proteinExistence type="predicted"/>
<comment type="caution">
    <text evidence="2">The sequence shown here is derived from an EMBL/GenBank/DDBJ whole genome shotgun (WGS) entry which is preliminary data.</text>
</comment>
<sequence length="213" mass="24755">MGRFDRGRGYRGTKSNRRKSNVSFSGMTMTYYQQWFETTVAASTTDSPLHQVQIKVKDWKEGELKRRPLWTELQHISNANFPWLLMGEFNAYLSCFEKQGGNRPSAATMNEFRECVSTALLMEVPCNGFHHTWWNKQVGRFKIVGKLDRMFCNALWSSNFPGWNYKVCNRRGGTVELGSSYPRTLDFSSNPKIEEAKRGSEAMEQRSLWKHQN</sequence>
<dbReference type="PANTHER" id="PTHR33710:SF71">
    <property type="entry name" value="ENDONUCLEASE_EXONUCLEASE_PHOSPHATASE DOMAIN-CONTAINING PROTEIN"/>
    <property type="match status" value="1"/>
</dbReference>
<protein>
    <submittedName>
        <fullName evidence="2">Uncharacterized protein</fullName>
    </submittedName>
</protein>
<evidence type="ECO:0000256" key="1">
    <source>
        <dbReference type="SAM" id="MobiDB-lite"/>
    </source>
</evidence>
<organism evidence="2 3">
    <name type="scientific">Coptis chinensis</name>
    <dbReference type="NCBI Taxonomy" id="261450"/>
    <lineage>
        <taxon>Eukaryota</taxon>
        <taxon>Viridiplantae</taxon>
        <taxon>Streptophyta</taxon>
        <taxon>Embryophyta</taxon>
        <taxon>Tracheophyta</taxon>
        <taxon>Spermatophyta</taxon>
        <taxon>Magnoliopsida</taxon>
        <taxon>Ranunculales</taxon>
        <taxon>Ranunculaceae</taxon>
        <taxon>Coptidoideae</taxon>
        <taxon>Coptis</taxon>
    </lineage>
</organism>
<feature type="region of interest" description="Disordered" evidence="1">
    <location>
        <begin position="192"/>
        <end position="213"/>
    </location>
</feature>
<dbReference type="SUPFAM" id="SSF56219">
    <property type="entry name" value="DNase I-like"/>
    <property type="match status" value="1"/>
</dbReference>